<dbReference type="InterPro" id="IPR018392">
    <property type="entry name" value="LysM"/>
</dbReference>
<gene>
    <name evidence="3" type="ORF">METZ01_LOCUS48880</name>
</gene>
<proteinExistence type="predicted"/>
<protein>
    <recommendedName>
        <fullName evidence="2">LysM domain-containing protein</fullName>
    </recommendedName>
</protein>
<dbReference type="PROSITE" id="PS51782">
    <property type="entry name" value="LYSM"/>
    <property type="match status" value="1"/>
</dbReference>
<dbReference type="AlphaFoldDB" id="A0A381RVZ8"/>
<keyword evidence="1" id="KW-0812">Transmembrane</keyword>
<dbReference type="Gene3D" id="3.10.350.10">
    <property type="entry name" value="LysM domain"/>
    <property type="match status" value="1"/>
</dbReference>
<evidence type="ECO:0000259" key="2">
    <source>
        <dbReference type="PROSITE" id="PS51782"/>
    </source>
</evidence>
<name>A0A381RVZ8_9ZZZZ</name>
<reference evidence="3" key="1">
    <citation type="submission" date="2018-05" db="EMBL/GenBank/DDBJ databases">
        <authorList>
            <person name="Lanie J.A."/>
            <person name="Ng W.-L."/>
            <person name="Kazmierczak K.M."/>
            <person name="Andrzejewski T.M."/>
            <person name="Davidsen T.M."/>
            <person name="Wayne K.J."/>
            <person name="Tettelin H."/>
            <person name="Glass J.I."/>
            <person name="Rusch D."/>
            <person name="Podicherti R."/>
            <person name="Tsui H.-C.T."/>
            <person name="Winkler M.E."/>
        </authorList>
    </citation>
    <scope>NUCLEOTIDE SEQUENCE</scope>
</reference>
<organism evidence="3">
    <name type="scientific">marine metagenome</name>
    <dbReference type="NCBI Taxonomy" id="408172"/>
    <lineage>
        <taxon>unclassified sequences</taxon>
        <taxon>metagenomes</taxon>
        <taxon>ecological metagenomes</taxon>
    </lineage>
</organism>
<dbReference type="Pfam" id="PF01476">
    <property type="entry name" value="LysM"/>
    <property type="match status" value="1"/>
</dbReference>
<dbReference type="InterPro" id="IPR036779">
    <property type="entry name" value="LysM_dom_sf"/>
</dbReference>
<dbReference type="SMART" id="SM00257">
    <property type="entry name" value="LysM"/>
    <property type="match status" value="1"/>
</dbReference>
<keyword evidence="1" id="KW-1133">Transmembrane helix</keyword>
<sequence>MNATTLELPLDLALEAGSRPVPRPVGHGVVQRLFTDVLSAEPYAVGSQRNGPAVRAAVVRPAVYRRRRLIAAVVLGLLISSLSLLGGELIGRVTGTPGSTVVEAAGEPIVYVVQPGDTLWSIAERVSPDGRDIRHTVDRLSVVTGGSLLHPGQRIVLPYG</sequence>
<dbReference type="SUPFAM" id="SSF54106">
    <property type="entry name" value="LysM domain"/>
    <property type="match status" value="1"/>
</dbReference>
<keyword evidence="1" id="KW-0472">Membrane</keyword>
<accession>A0A381RVZ8</accession>
<feature type="domain" description="LysM" evidence="2">
    <location>
        <begin position="109"/>
        <end position="157"/>
    </location>
</feature>
<feature type="transmembrane region" description="Helical" evidence="1">
    <location>
        <begin position="69"/>
        <end position="90"/>
    </location>
</feature>
<dbReference type="EMBL" id="UINC01002376">
    <property type="protein sequence ID" value="SUZ96026.1"/>
    <property type="molecule type" value="Genomic_DNA"/>
</dbReference>
<dbReference type="CDD" id="cd00118">
    <property type="entry name" value="LysM"/>
    <property type="match status" value="1"/>
</dbReference>
<evidence type="ECO:0000256" key="1">
    <source>
        <dbReference type="SAM" id="Phobius"/>
    </source>
</evidence>
<evidence type="ECO:0000313" key="3">
    <source>
        <dbReference type="EMBL" id="SUZ96026.1"/>
    </source>
</evidence>